<dbReference type="Proteomes" id="UP000000328">
    <property type="component" value="Chromosome"/>
</dbReference>
<evidence type="ECO:0008006" key="3">
    <source>
        <dbReference type="Google" id="ProtNLM"/>
    </source>
</evidence>
<dbReference type="eggNOG" id="COG2890">
    <property type="taxonomic scope" value="Bacteria"/>
</dbReference>
<dbReference type="HOGENOM" id="CLU_067079_1_0_11"/>
<dbReference type="Gene3D" id="3.40.50.150">
    <property type="entry name" value="Vaccinia Virus protein VP39"/>
    <property type="match status" value="1"/>
</dbReference>
<dbReference type="OrthoDB" id="3516042at2"/>
<dbReference type="PATRIC" id="fig|749927.5.peg.8196"/>
<dbReference type="Pfam" id="PF04672">
    <property type="entry name" value="Methyltransf_19"/>
    <property type="match status" value="1"/>
</dbReference>
<dbReference type="InterPro" id="IPR029063">
    <property type="entry name" value="SAM-dependent_MTases_sf"/>
</dbReference>
<dbReference type="SUPFAM" id="SSF53335">
    <property type="entry name" value="S-adenosyl-L-methionine-dependent methyltransferases"/>
    <property type="match status" value="1"/>
</dbReference>
<accession>A0A0H3DFW6</accession>
<name>A0A0H3DFW6_AMYMU</name>
<protein>
    <recommendedName>
        <fullName evidence="3">S-adenosyl methyltransferase</fullName>
    </recommendedName>
</protein>
<dbReference type="KEGG" id="amd:AMED_7885"/>
<dbReference type="PIRSF" id="PIRSF017393">
    <property type="entry name" value="MTase_SAV2177"/>
    <property type="match status" value="1"/>
</dbReference>
<reference evidence="1 2" key="1">
    <citation type="journal article" date="2010" name="Cell Res.">
        <title>Complete genome sequence of the rifamycin SV-producing Amycolatopsis mediterranei U32 revealed its genetic characteristics in phylogeny and metabolism.</title>
        <authorList>
            <person name="Zhao W."/>
            <person name="Zhong Y."/>
            <person name="Yuan H."/>
            <person name="Wang J."/>
            <person name="Zheng H."/>
            <person name="Wang Y."/>
            <person name="Cen X."/>
            <person name="Xu F."/>
            <person name="Bai J."/>
            <person name="Han X."/>
            <person name="Lu G."/>
            <person name="Zhu Y."/>
            <person name="Shao Z."/>
            <person name="Yan H."/>
            <person name="Li C."/>
            <person name="Peng N."/>
            <person name="Zhang Z."/>
            <person name="Zhang Y."/>
            <person name="Lin W."/>
            <person name="Fan Y."/>
            <person name="Qin Z."/>
            <person name="Hu Y."/>
            <person name="Zhu B."/>
            <person name="Wang S."/>
            <person name="Ding X."/>
            <person name="Zhao G.P."/>
        </authorList>
    </citation>
    <scope>NUCLEOTIDE SEQUENCE [LARGE SCALE GENOMIC DNA]</scope>
    <source>
        <strain evidence="2">U-32</strain>
    </source>
</reference>
<evidence type="ECO:0000313" key="1">
    <source>
        <dbReference type="EMBL" id="ADJ49591.1"/>
    </source>
</evidence>
<proteinExistence type="predicted"/>
<gene>
    <name evidence="1" type="ordered locus">AMED_7885</name>
</gene>
<dbReference type="EMBL" id="CP002000">
    <property type="protein sequence ID" value="ADJ49591.1"/>
    <property type="molecule type" value="Genomic_DNA"/>
</dbReference>
<evidence type="ECO:0000313" key="2">
    <source>
        <dbReference type="Proteomes" id="UP000000328"/>
    </source>
</evidence>
<organism evidence="1 2">
    <name type="scientific">Amycolatopsis mediterranei (strain U-32)</name>
    <dbReference type="NCBI Taxonomy" id="749927"/>
    <lineage>
        <taxon>Bacteria</taxon>
        <taxon>Bacillati</taxon>
        <taxon>Actinomycetota</taxon>
        <taxon>Actinomycetes</taxon>
        <taxon>Pseudonocardiales</taxon>
        <taxon>Pseudonocardiaceae</taxon>
        <taxon>Amycolatopsis</taxon>
    </lineage>
</organism>
<sequence>MTEEHAKRGIDFDKPNAARVYDYLIGGKLNYAIDREFAERILEVRPEARDLALLNRRWLRRAVRFGAEQGIRQFLDIGSGMPTVGHVHEVVQAIDPEARVVYVDNEPVAVAHSEIVLKDNDNAEMVQADAEFPDTVLEHPTTERLLDFGKPVMVIMAAFIHFVPDSRNPAGLIAAYLDPLVPGSCLALSSGTFEGQGEEVRRAAEMYRSSGTDVVARSRDELRALVDGFELVPPGIVFTPEWRPDDPGQVGDHPEQASQLALVVRKDQRAG</sequence>
<dbReference type="GeneID" id="92875509"/>
<dbReference type="InterPro" id="IPR006764">
    <property type="entry name" value="SAM_dep_MeTrfase_SAV2177_type"/>
</dbReference>
<dbReference type="RefSeq" id="WP_013229627.1">
    <property type="nucleotide sequence ID" value="NC_014318.1"/>
</dbReference>
<dbReference type="AlphaFoldDB" id="A0A0H3DFW6"/>